<evidence type="ECO:0000256" key="4">
    <source>
        <dbReference type="ARBA" id="ARBA00022801"/>
    </source>
</evidence>
<dbReference type="EMBL" id="BMEC01000015">
    <property type="protein sequence ID" value="GGC51291.1"/>
    <property type="molecule type" value="Genomic_DNA"/>
</dbReference>
<keyword evidence="5 7" id="KW-0460">Magnesium</keyword>
<gene>
    <name evidence="9" type="ORF">GCM10011506_41270</name>
</gene>
<dbReference type="PANTHER" id="PTHR11067">
    <property type="entry name" value="INOSINE TRIPHOSPHATE PYROPHOSPHATASE/HAM1 PROTEIN"/>
    <property type="match status" value="1"/>
</dbReference>
<keyword evidence="2 7" id="KW-0479">Metal-binding</keyword>
<comment type="catalytic activity">
    <reaction evidence="7">
        <text>dITP + H2O = dIMP + diphosphate + H(+)</text>
        <dbReference type="Rhea" id="RHEA:28342"/>
        <dbReference type="ChEBI" id="CHEBI:15377"/>
        <dbReference type="ChEBI" id="CHEBI:15378"/>
        <dbReference type="ChEBI" id="CHEBI:33019"/>
        <dbReference type="ChEBI" id="CHEBI:61194"/>
        <dbReference type="ChEBI" id="CHEBI:61382"/>
        <dbReference type="EC" id="3.6.1.66"/>
    </reaction>
</comment>
<dbReference type="SUPFAM" id="SSF52972">
    <property type="entry name" value="ITPase-like"/>
    <property type="match status" value="1"/>
</dbReference>
<evidence type="ECO:0000256" key="5">
    <source>
        <dbReference type="ARBA" id="ARBA00022842"/>
    </source>
</evidence>
<dbReference type="InterPro" id="IPR029001">
    <property type="entry name" value="ITPase-like_fam"/>
</dbReference>
<name>A0ABQ1N689_9BACT</name>
<evidence type="ECO:0000256" key="6">
    <source>
        <dbReference type="ARBA" id="ARBA00023080"/>
    </source>
</evidence>
<keyword evidence="4 7" id="KW-0378">Hydrolase</keyword>
<evidence type="ECO:0000256" key="1">
    <source>
        <dbReference type="ARBA" id="ARBA00008023"/>
    </source>
</evidence>
<comment type="caution">
    <text evidence="9">The sequence shown here is derived from an EMBL/GenBank/DDBJ whole genome shotgun (WGS) entry which is preliminary data.</text>
</comment>
<dbReference type="CDD" id="cd00515">
    <property type="entry name" value="HAM1"/>
    <property type="match status" value="1"/>
</dbReference>
<comment type="catalytic activity">
    <reaction evidence="7">
        <text>XTP + H2O = XMP + diphosphate + H(+)</text>
        <dbReference type="Rhea" id="RHEA:28610"/>
        <dbReference type="ChEBI" id="CHEBI:15377"/>
        <dbReference type="ChEBI" id="CHEBI:15378"/>
        <dbReference type="ChEBI" id="CHEBI:33019"/>
        <dbReference type="ChEBI" id="CHEBI:57464"/>
        <dbReference type="ChEBI" id="CHEBI:61314"/>
        <dbReference type="EC" id="3.6.1.66"/>
    </reaction>
</comment>
<reference evidence="10" key="1">
    <citation type="journal article" date="2019" name="Int. J. Syst. Evol. Microbiol.">
        <title>The Global Catalogue of Microorganisms (GCM) 10K type strain sequencing project: providing services to taxonomists for standard genome sequencing and annotation.</title>
        <authorList>
            <consortium name="The Broad Institute Genomics Platform"/>
            <consortium name="The Broad Institute Genome Sequencing Center for Infectious Disease"/>
            <person name="Wu L."/>
            <person name="Ma J."/>
        </authorList>
    </citation>
    <scope>NUCLEOTIDE SEQUENCE [LARGE SCALE GENOMIC DNA]</scope>
    <source>
        <strain evidence="10">CGMCC 1.10832</strain>
    </source>
</reference>
<feature type="binding site" evidence="7">
    <location>
        <begin position="176"/>
        <end position="177"/>
    </location>
    <ligand>
        <name>substrate</name>
    </ligand>
</feature>
<feature type="binding site" evidence="7">
    <location>
        <begin position="148"/>
        <end position="151"/>
    </location>
    <ligand>
        <name>substrate</name>
    </ligand>
</feature>
<dbReference type="Pfam" id="PF01725">
    <property type="entry name" value="Ham1p_like"/>
    <property type="match status" value="1"/>
</dbReference>
<evidence type="ECO:0000256" key="3">
    <source>
        <dbReference type="ARBA" id="ARBA00022741"/>
    </source>
</evidence>
<evidence type="ECO:0000256" key="7">
    <source>
        <dbReference type="HAMAP-Rule" id="MF_01405"/>
    </source>
</evidence>
<comment type="similarity">
    <text evidence="1 7 8">Belongs to the HAM1 NTPase family.</text>
</comment>
<protein>
    <recommendedName>
        <fullName evidence="7">dITP/XTP pyrophosphatase</fullName>
        <ecNumber evidence="7">3.6.1.66</ecNumber>
    </recommendedName>
    <alternativeName>
        <fullName evidence="7">Non-canonical purine NTP pyrophosphatase</fullName>
    </alternativeName>
    <alternativeName>
        <fullName evidence="7">Non-standard purine NTP pyrophosphatase</fullName>
    </alternativeName>
    <alternativeName>
        <fullName evidence="7">Nucleoside-triphosphate diphosphatase</fullName>
    </alternativeName>
    <alternativeName>
        <fullName evidence="7">Nucleoside-triphosphate pyrophosphatase</fullName>
        <shortName evidence="7">NTPase</shortName>
    </alternativeName>
</protein>
<dbReference type="RefSeq" id="WP_188467227.1">
    <property type="nucleotide sequence ID" value="NZ_BAABHU010000015.1"/>
</dbReference>
<comment type="subunit">
    <text evidence="7">Homodimer.</text>
</comment>
<comment type="cofactor">
    <cofactor evidence="7">
        <name>Mg(2+)</name>
        <dbReference type="ChEBI" id="CHEBI:18420"/>
    </cofactor>
    <text evidence="7">Binds 1 Mg(2+) ion per subunit.</text>
</comment>
<feature type="active site" description="Proton acceptor" evidence="7">
    <location>
        <position position="68"/>
    </location>
</feature>
<comment type="function">
    <text evidence="7">Pyrophosphatase that catalyzes the hydrolysis of nucleoside triphosphates to their monophosphate derivatives, with a high preference for the non-canonical purine nucleotides XTP (xanthosine triphosphate), dITP (deoxyinosine triphosphate) and ITP. Seems to function as a house-cleaning enzyme that removes non-canonical purine nucleotides from the nucleotide pool, thus preventing their incorporation into DNA/RNA and avoiding chromosomal lesions.</text>
</comment>
<dbReference type="EC" id="3.6.1.66" evidence="7"/>
<dbReference type="InterPro" id="IPR020922">
    <property type="entry name" value="dITP/XTP_pyrophosphatase"/>
</dbReference>
<dbReference type="Gene3D" id="3.90.950.10">
    <property type="match status" value="1"/>
</dbReference>
<dbReference type="NCBIfam" id="NF011398">
    <property type="entry name" value="PRK14823.1"/>
    <property type="match status" value="1"/>
</dbReference>
<feature type="binding site" evidence="7">
    <location>
        <position position="171"/>
    </location>
    <ligand>
        <name>substrate</name>
    </ligand>
</feature>
<keyword evidence="3 7" id="KW-0547">Nucleotide-binding</keyword>
<comment type="caution">
    <text evidence="7">Lacks conserved residue(s) required for the propagation of feature annotation.</text>
</comment>
<accession>A0ABQ1N689</accession>
<proteinExistence type="inferred from homology"/>
<dbReference type="Proteomes" id="UP000636010">
    <property type="component" value="Unassembled WGS sequence"/>
</dbReference>
<evidence type="ECO:0000313" key="10">
    <source>
        <dbReference type="Proteomes" id="UP000636010"/>
    </source>
</evidence>
<keyword evidence="6 7" id="KW-0546">Nucleotide metabolism</keyword>
<feature type="binding site" evidence="7">
    <location>
        <position position="69"/>
    </location>
    <ligand>
        <name>substrate</name>
    </ligand>
</feature>
<dbReference type="InterPro" id="IPR002637">
    <property type="entry name" value="RdgB/HAM1"/>
</dbReference>
<dbReference type="PANTHER" id="PTHR11067:SF9">
    <property type="entry name" value="INOSINE TRIPHOSPHATE PYROPHOSPHATASE"/>
    <property type="match status" value="1"/>
</dbReference>
<comment type="catalytic activity">
    <reaction evidence="7">
        <text>ITP + H2O = IMP + diphosphate + H(+)</text>
        <dbReference type="Rhea" id="RHEA:29399"/>
        <dbReference type="ChEBI" id="CHEBI:15377"/>
        <dbReference type="ChEBI" id="CHEBI:15378"/>
        <dbReference type="ChEBI" id="CHEBI:33019"/>
        <dbReference type="ChEBI" id="CHEBI:58053"/>
        <dbReference type="ChEBI" id="CHEBI:61402"/>
        <dbReference type="EC" id="3.6.1.66"/>
    </reaction>
</comment>
<evidence type="ECO:0000256" key="8">
    <source>
        <dbReference type="RuleBase" id="RU003781"/>
    </source>
</evidence>
<organism evidence="9 10">
    <name type="scientific">Marivirga lumbricoides</name>
    <dbReference type="NCBI Taxonomy" id="1046115"/>
    <lineage>
        <taxon>Bacteria</taxon>
        <taxon>Pseudomonadati</taxon>
        <taxon>Bacteroidota</taxon>
        <taxon>Cytophagia</taxon>
        <taxon>Cytophagales</taxon>
        <taxon>Marivirgaceae</taxon>
        <taxon>Marivirga</taxon>
    </lineage>
</organism>
<keyword evidence="10" id="KW-1185">Reference proteome</keyword>
<dbReference type="HAMAP" id="MF_01405">
    <property type="entry name" value="Non_canon_purine_NTPase"/>
    <property type="match status" value="1"/>
</dbReference>
<evidence type="ECO:0000256" key="2">
    <source>
        <dbReference type="ARBA" id="ARBA00022723"/>
    </source>
</evidence>
<sequence length="196" mass="21654">MELCFATNNLNKIKEIEAMLEGEVKLLSLKDIGCTEELAEDQQTLQGNAEQKAAYIANKYKINCFADDTGLEVEALNGAPGVYSARYAGAQRSNDDNIRFLLENLGDSENRSAQFRTVICAIIQNETYFFEGVVKGAIAKKLAGNGGFGYDPVFIPEGYEKSFAEMPLAEKNAISHRGRAVRSFVEFLQTNFLKAD</sequence>
<feature type="binding site" evidence="7">
    <location>
        <position position="68"/>
    </location>
    <ligand>
        <name>Mg(2+)</name>
        <dbReference type="ChEBI" id="CHEBI:18420"/>
    </ligand>
</feature>
<evidence type="ECO:0000313" key="9">
    <source>
        <dbReference type="EMBL" id="GGC51291.1"/>
    </source>
</evidence>
<dbReference type="NCBIfam" id="TIGR00042">
    <property type="entry name" value="RdgB/HAM1 family non-canonical purine NTP pyrophosphatase"/>
    <property type="match status" value="1"/>
</dbReference>
<feature type="binding site" evidence="7">
    <location>
        <begin position="7"/>
        <end position="12"/>
    </location>
    <ligand>
        <name>substrate</name>
    </ligand>
</feature>